<name>A0A6L2N8M2_TANCI</name>
<comment type="caution">
    <text evidence="1">The sequence shown here is derived from an EMBL/GenBank/DDBJ whole genome shotgun (WGS) entry which is preliminary data.</text>
</comment>
<protein>
    <submittedName>
        <fullName evidence="1">Uncharacterized protein</fullName>
    </submittedName>
</protein>
<dbReference type="AlphaFoldDB" id="A0A6L2N8M2"/>
<reference evidence="1" key="1">
    <citation type="journal article" date="2019" name="Sci. Rep.">
        <title>Draft genome of Tanacetum cinerariifolium, the natural source of mosquito coil.</title>
        <authorList>
            <person name="Yamashiro T."/>
            <person name="Shiraishi A."/>
            <person name="Satake H."/>
            <person name="Nakayama K."/>
        </authorList>
    </citation>
    <scope>NUCLEOTIDE SEQUENCE</scope>
</reference>
<organism evidence="1">
    <name type="scientific">Tanacetum cinerariifolium</name>
    <name type="common">Dalmatian daisy</name>
    <name type="synonym">Chrysanthemum cinerariifolium</name>
    <dbReference type="NCBI Taxonomy" id="118510"/>
    <lineage>
        <taxon>Eukaryota</taxon>
        <taxon>Viridiplantae</taxon>
        <taxon>Streptophyta</taxon>
        <taxon>Embryophyta</taxon>
        <taxon>Tracheophyta</taxon>
        <taxon>Spermatophyta</taxon>
        <taxon>Magnoliopsida</taxon>
        <taxon>eudicotyledons</taxon>
        <taxon>Gunneridae</taxon>
        <taxon>Pentapetalae</taxon>
        <taxon>asterids</taxon>
        <taxon>campanulids</taxon>
        <taxon>Asterales</taxon>
        <taxon>Asteraceae</taxon>
        <taxon>Asteroideae</taxon>
        <taxon>Anthemideae</taxon>
        <taxon>Anthemidinae</taxon>
        <taxon>Tanacetum</taxon>
    </lineage>
</organism>
<proteinExistence type="predicted"/>
<accession>A0A6L2N8M2</accession>
<sequence length="199" mass="23053">MELYSWESRFGRFLDNKLEEEERMWRSIEKGPYVRLVIPDPDDTKEQIIKPLSKKTKINKKQYLTDNNFPLPVKKVATARRKVKPLPGRLHYYQMSKRNFFNKWYQMISDDSEEMATVLTSMDAAIVLASGVVDVPTGNGSIPTASTPAEEKVPTGSDVVPTLVYFLPLPLWSLPTEEGKARKSWWSLKLQRNRKFKSR</sequence>
<gene>
    <name evidence="1" type="ORF">Tci_052862</name>
</gene>
<dbReference type="EMBL" id="BKCJ010008164">
    <property type="protein sequence ID" value="GEU80884.1"/>
    <property type="molecule type" value="Genomic_DNA"/>
</dbReference>
<evidence type="ECO:0000313" key="1">
    <source>
        <dbReference type="EMBL" id="GEU80884.1"/>
    </source>
</evidence>